<organism evidence="1 2">
    <name type="scientific">Ancylostoma ceylanicum</name>
    <dbReference type="NCBI Taxonomy" id="53326"/>
    <lineage>
        <taxon>Eukaryota</taxon>
        <taxon>Metazoa</taxon>
        <taxon>Ecdysozoa</taxon>
        <taxon>Nematoda</taxon>
        <taxon>Chromadorea</taxon>
        <taxon>Rhabditida</taxon>
        <taxon>Rhabditina</taxon>
        <taxon>Rhabditomorpha</taxon>
        <taxon>Strongyloidea</taxon>
        <taxon>Ancylostomatidae</taxon>
        <taxon>Ancylostomatinae</taxon>
        <taxon>Ancylostoma</taxon>
    </lineage>
</organism>
<accession>A0A016UD01</accession>
<dbReference type="InterPro" id="IPR012877">
    <property type="entry name" value="Dhs-27"/>
</dbReference>
<dbReference type="InterPro" id="IPR052961">
    <property type="entry name" value="Oxido-Kinase-like_Enzymes"/>
</dbReference>
<name>A0A016UD01_9BILA</name>
<dbReference type="EMBL" id="JARK01001381">
    <property type="protein sequence ID" value="EYC12816.1"/>
    <property type="molecule type" value="Genomic_DNA"/>
</dbReference>
<dbReference type="PANTHER" id="PTHR23020">
    <property type="entry name" value="UNCHARACTERIZED NUCLEAR HORMONE RECEPTOR-RELATED"/>
    <property type="match status" value="1"/>
</dbReference>
<evidence type="ECO:0000313" key="2">
    <source>
        <dbReference type="Proteomes" id="UP000024635"/>
    </source>
</evidence>
<comment type="caution">
    <text evidence="1">The sequence shown here is derived from an EMBL/GenBank/DDBJ whole genome shotgun (WGS) entry which is preliminary data.</text>
</comment>
<protein>
    <submittedName>
        <fullName evidence="1">Uncharacterized protein</fullName>
    </submittedName>
</protein>
<dbReference type="OrthoDB" id="5813109at2759"/>
<sequence>MDLFQDFAKMIQEMYSVSEELRPAGEKLSKMTDEMYAMELTSTLNGELVQVWKTYLFMVTYGQEICCGPKQQTVLCSAEYWIIRRVDTQWLAIEVKTIVSNWTTVTNISSIASEEGEEPFFSHKCLYTNSLLKSMAVSFNICMQCSAIFIGKSSTSGSEDLTRVFISMLSGKDRRENWESLLEEFHGYIKQYCAGPLPFTLEQLKESYRRMFPLAGLLLIPVYDTIAKVGIRKVSEDAKLAVKTVLLEKTIALFEDILFFAKRNREVRKNVKN</sequence>
<evidence type="ECO:0000313" key="1">
    <source>
        <dbReference type="EMBL" id="EYC12816.1"/>
    </source>
</evidence>
<keyword evidence="2" id="KW-1185">Reference proteome</keyword>
<dbReference type="PANTHER" id="PTHR23020:SF8">
    <property type="entry name" value="CHK KINASE-LIKE DOMAIN-CONTAINING PROTEIN"/>
    <property type="match status" value="1"/>
</dbReference>
<gene>
    <name evidence="1" type="primary">Acey_s0045.g1105</name>
    <name evidence="1" type="ORF">Y032_0045g1105</name>
</gene>
<proteinExistence type="predicted"/>
<dbReference type="AlphaFoldDB" id="A0A016UD01"/>
<dbReference type="Proteomes" id="UP000024635">
    <property type="component" value="Unassembled WGS sequence"/>
</dbReference>
<reference evidence="2" key="1">
    <citation type="journal article" date="2015" name="Nat. Genet.">
        <title>The genome and transcriptome of the zoonotic hookworm Ancylostoma ceylanicum identify infection-specific gene families.</title>
        <authorList>
            <person name="Schwarz E.M."/>
            <person name="Hu Y."/>
            <person name="Antoshechkin I."/>
            <person name="Miller M.M."/>
            <person name="Sternberg P.W."/>
            <person name="Aroian R.V."/>
        </authorList>
    </citation>
    <scope>NUCLEOTIDE SEQUENCE</scope>
    <source>
        <strain evidence="2">HY135</strain>
    </source>
</reference>
<dbReference type="Pfam" id="PF07914">
    <property type="entry name" value="DUF1679"/>
    <property type="match status" value="1"/>
</dbReference>